<reference evidence="9 10" key="1">
    <citation type="journal article" date="2013" name="Nature">
        <title>Insights into bilaterian evolution from three spiralian genomes.</title>
        <authorList>
            <person name="Simakov O."/>
            <person name="Marletaz F."/>
            <person name="Cho S.J."/>
            <person name="Edsinger-Gonzales E."/>
            <person name="Havlak P."/>
            <person name="Hellsten U."/>
            <person name="Kuo D.H."/>
            <person name="Larsson T."/>
            <person name="Lv J."/>
            <person name="Arendt D."/>
            <person name="Savage R."/>
            <person name="Osoegawa K."/>
            <person name="de Jong P."/>
            <person name="Grimwood J."/>
            <person name="Chapman J.A."/>
            <person name="Shapiro H."/>
            <person name="Aerts A."/>
            <person name="Otillar R.P."/>
            <person name="Terry A.Y."/>
            <person name="Boore J.L."/>
            <person name="Grigoriev I.V."/>
            <person name="Lindberg D.R."/>
            <person name="Seaver E.C."/>
            <person name="Weisblat D.A."/>
            <person name="Putnam N.H."/>
            <person name="Rokhsar D.S."/>
        </authorList>
    </citation>
    <scope>NUCLEOTIDE SEQUENCE [LARGE SCALE GENOMIC DNA]</scope>
</reference>
<feature type="domain" description="RRM" evidence="8">
    <location>
        <begin position="2"/>
        <end position="79"/>
    </location>
</feature>
<keyword evidence="4 6" id="KW-0694">RNA-binding</keyword>
<dbReference type="FunFam" id="3.30.70.330:FF:000277">
    <property type="entry name" value="RNA binding motif protein 19"/>
    <property type="match status" value="1"/>
</dbReference>
<evidence type="ECO:0000256" key="1">
    <source>
        <dbReference type="ARBA" id="ARBA00004123"/>
    </source>
</evidence>
<dbReference type="InterPro" id="IPR034421">
    <property type="entry name" value="RBM19_RRM6"/>
</dbReference>
<dbReference type="GO" id="GO:0005634">
    <property type="term" value="C:nucleus"/>
    <property type="evidence" value="ECO:0007669"/>
    <property type="project" value="UniProtKB-SubCell"/>
</dbReference>
<feature type="domain" description="RRM" evidence="8">
    <location>
        <begin position="761"/>
        <end position="841"/>
    </location>
</feature>
<keyword evidence="5" id="KW-0539">Nucleus</keyword>
<evidence type="ECO:0000256" key="6">
    <source>
        <dbReference type="PROSITE-ProRule" id="PRU00176"/>
    </source>
</evidence>
<dbReference type="STRING" id="225164.V3ZMM4"/>
<dbReference type="EMBL" id="KB202050">
    <property type="protein sequence ID" value="ESO92623.1"/>
    <property type="molecule type" value="Genomic_DNA"/>
</dbReference>
<dbReference type="GO" id="GO:0003729">
    <property type="term" value="F:mRNA binding"/>
    <property type="evidence" value="ECO:0007669"/>
    <property type="project" value="TreeGrafter"/>
</dbReference>
<comment type="subcellular location">
    <subcellularLocation>
        <location evidence="1">Nucleus</location>
    </subcellularLocation>
</comment>
<dbReference type="Gene3D" id="3.30.70.330">
    <property type="match status" value="6"/>
</dbReference>
<dbReference type="InterPro" id="IPR034423">
    <property type="entry name" value="RBM19_RRM5"/>
</dbReference>
<feature type="compositionally biased region" description="Basic and acidic residues" evidence="7">
    <location>
        <begin position="177"/>
        <end position="187"/>
    </location>
</feature>
<evidence type="ECO:0000256" key="5">
    <source>
        <dbReference type="ARBA" id="ARBA00023242"/>
    </source>
</evidence>
<organism evidence="9 10">
    <name type="scientific">Lottia gigantea</name>
    <name type="common">Giant owl limpet</name>
    <dbReference type="NCBI Taxonomy" id="225164"/>
    <lineage>
        <taxon>Eukaryota</taxon>
        <taxon>Metazoa</taxon>
        <taxon>Spiralia</taxon>
        <taxon>Lophotrochozoa</taxon>
        <taxon>Mollusca</taxon>
        <taxon>Gastropoda</taxon>
        <taxon>Patellogastropoda</taxon>
        <taxon>Lottioidea</taxon>
        <taxon>Lottiidae</taxon>
        <taxon>Lottia</taxon>
    </lineage>
</organism>
<feature type="domain" description="RRM" evidence="8">
    <location>
        <begin position="542"/>
        <end position="614"/>
    </location>
</feature>
<dbReference type="InterPro" id="IPR012677">
    <property type="entry name" value="Nucleotide-bd_a/b_plait_sf"/>
</dbReference>
<dbReference type="Proteomes" id="UP000030746">
    <property type="component" value="Unassembled WGS sequence"/>
</dbReference>
<gene>
    <name evidence="9" type="ORF">LOTGIDRAFT_190610</name>
</gene>
<feature type="region of interest" description="Disordered" evidence="7">
    <location>
        <begin position="153"/>
        <end position="252"/>
    </location>
</feature>
<dbReference type="KEGG" id="lgi:LOTGIDRAFT_190610"/>
<evidence type="ECO:0000313" key="10">
    <source>
        <dbReference type="Proteomes" id="UP000030746"/>
    </source>
</evidence>
<dbReference type="CDD" id="cd12571">
    <property type="entry name" value="RRM6_RBM19"/>
    <property type="match status" value="1"/>
</dbReference>
<keyword evidence="10" id="KW-1185">Reference proteome</keyword>
<evidence type="ECO:0000256" key="2">
    <source>
        <dbReference type="ARBA" id="ARBA00008033"/>
    </source>
</evidence>
<evidence type="ECO:0000259" key="8">
    <source>
        <dbReference type="PROSITE" id="PS50102"/>
    </source>
</evidence>
<feature type="compositionally biased region" description="Polar residues" evidence="7">
    <location>
        <begin position="218"/>
        <end position="227"/>
    </location>
</feature>
<protein>
    <recommendedName>
        <fullName evidence="8">RRM domain-containing protein</fullName>
    </recommendedName>
</protein>
<accession>V3ZMM4</accession>
<dbReference type="FunFam" id="3.30.70.330:FF:000738">
    <property type="entry name" value="RNA-binding motif protein 19"/>
    <property type="match status" value="1"/>
</dbReference>
<name>V3ZMM4_LOTGI</name>
<evidence type="ECO:0000313" key="9">
    <source>
        <dbReference type="EMBL" id="ESO92623.1"/>
    </source>
</evidence>
<dbReference type="OMA" id="FNNTCIQ"/>
<feature type="compositionally biased region" description="Acidic residues" evidence="7">
    <location>
        <begin position="644"/>
        <end position="656"/>
    </location>
</feature>
<feature type="domain" description="RRM" evidence="8">
    <location>
        <begin position="361"/>
        <end position="439"/>
    </location>
</feature>
<dbReference type="PANTHER" id="PTHR48039:SF5">
    <property type="entry name" value="RNA-BINDING PROTEIN 28"/>
    <property type="match status" value="1"/>
</dbReference>
<dbReference type="HOGENOM" id="CLU_008479_1_0_1"/>
<dbReference type="SMART" id="SM00360">
    <property type="entry name" value="RRM"/>
    <property type="match status" value="6"/>
</dbReference>
<dbReference type="InterPro" id="IPR000504">
    <property type="entry name" value="RRM_dom"/>
</dbReference>
<dbReference type="OrthoDB" id="439639at2759"/>
<dbReference type="RefSeq" id="XP_009056764.1">
    <property type="nucleotide sequence ID" value="XM_009058516.1"/>
</dbReference>
<dbReference type="PROSITE" id="PS50102">
    <property type="entry name" value="RRM"/>
    <property type="match status" value="6"/>
</dbReference>
<sequence>MSRLIVKNLPKRVKESKLRQLFGEHGTLTDCTLKYTRDGIFRRFAFIGYKSEEEAKNAQKYLDKTFINTDQMEVNIATTVNDGEKPRAWSKYSKDSSAFQRKEKSDPANIEKAQKEFEEKKKKERAERVHDLLGDLKDDEGFQEFLNVHDSSSKRPIWTNDTTEAGAKASKKKKKNEKSSMKEKPVAVEETDDMEEEEPNKKVKKTKISDMDYLKAKMSQTDVNESGSESEHEEQDTTAVEETAPPLSNSQEKRYSVLMKGIKGACGANTIIKFFTPLKVGKIDIVKSELGVNIGVAYIDFFTEKDMEQAQKRSKNFINGKKVIIKKLGEKMVDVEPKKTRPWEVKNFKTTEDEEGIAESGRLFVRNLAYSCTEEDVEELFKPFGPLAEVTLQVDRFLNKPKGFALVTFMMPEHAVAAYTKLDGSIFQGRMLHILPGKEKKEYEDADGLTFKKKKELEQKRLAKSSHNWNALFLGTNAVADVMAEKYGTSKGDILDAEGKASLGVRMALGETQIVSETRDFLIENGVCLDSFSQATAPRSKTVILAKNLPAGTSLDELSTLFSKFGNLGRLLLPPSSLTAIIEFTQPNDARFAFTKLAYSKFRHLPLYLEWAPVEVFKPVVAPKTEDSGIESETAASGSKTEAGDADADSDSDEEEDTTLFVKNLNFESKEEDLKSLFEKCGTVAKANIAKKMDVKNPGKQLSMGFGFIQYKHKSSLEKALKELQKSELDGHKLELKRSNRVTQKDNVKQRKKQKEKAASTKILVRNIPFEAKVHELSELFKVFGEIKFVRLPKKLSGTGTHRGFGFVDFMSKEDAKRAFNALCHSTHLYGRRLVLEWAETEENIDDLRRKVAGQFHDEPESKKLKKSTFIENLERTV</sequence>
<dbReference type="GeneID" id="20244906"/>
<evidence type="ECO:0000256" key="7">
    <source>
        <dbReference type="SAM" id="MobiDB-lite"/>
    </source>
</evidence>
<dbReference type="FunFam" id="3.30.70.330:FF:000240">
    <property type="entry name" value="RNA binding motif protein 19"/>
    <property type="match status" value="1"/>
</dbReference>
<dbReference type="Pfam" id="PF00076">
    <property type="entry name" value="RRM_1"/>
    <property type="match status" value="5"/>
</dbReference>
<evidence type="ECO:0000256" key="4">
    <source>
        <dbReference type="ARBA" id="ARBA00022884"/>
    </source>
</evidence>
<evidence type="ECO:0000256" key="3">
    <source>
        <dbReference type="ARBA" id="ARBA00022737"/>
    </source>
</evidence>
<dbReference type="SUPFAM" id="SSF54928">
    <property type="entry name" value="RNA-binding domain, RBD"/>
    <property type="match status" value="4"/>
</dbReference>
<feature type="compositionally biased region" description="Acidic residues" evidence="7">
    <location>
        <begin position="189"/>
        <end position="198"/>
    </location>
</feature>
<dbReference type="InterPro" id="IPR051945">
    <property type="entry name" value="RRM_MRD1_RNA_proc_ribogen"/>
</dbReference>
<dbReference type="CTD" id="20244906"/>
<comment type="similarity">
    <text evidence="2">Belongs to the RRM MRD1 family.</text>
</comment>
<dbReference type="AlphaFoldDB" id="V3ZMM4"/>
<dbReference type="InterPro" id="IPR035979">
    <property type="entry name" value="RBD_domain_sf"/>
</dbReference>
<keyword evidence="3" id="KW-0677">Repeat</keyword>
<dbReference type="CDD" id="cd12318">
    <property type="entry name" value="RRM5_RBM19_like"/>
    <property type="match status" value="1"/>
</dbReference>
<proteinExistence type="inferred from homology"/>
<feature type="domain" description="RRM" evidence="8">
    <location>
        <begin position="255"/>
        <end position="340"/>
    </location>
</feature>
<feature type="domain" description="RRM" evidence="8">
    <location>
        <begin position="658"/>
        <end position="741"/>
    </location>
</feature>
<dbReference type="PANTHER" id="PTHR48039">
    <property type="entry name" value="RNA-BINDING MOTIF PROTEIN 14B"/>
    <property type="match status" value="1"/>
</dbReference>
<feature type="region of interest" description="Disordered" evidence="7">
    <location>
        <begin position="85"/>
        <end position="110"/>
    </location>
</feature>
<feature type="region of interest" description="Disordered" evidence="7">
    <location>
        <begin position="627"/>
        <end position="656"/>
    </location>
</feature>